<dbReference type="InterPro" id="IPR000182">
    <property type="entry name" value="GNAT_dom"/>
</dbReference>
<evidence type="ECO:0000313" key="4">
    <source>
        <dbReference type="EMBL" id="MBD5770677.1"/>
    </source>
</evidence>
<dbReference type="SUPFAM" id="SSF55729">
    <property type="entry name" value="Acyl-CoA N-acyltransferases (Nat)"/>
    <property type="match status" value="1"/>
</dbReference>
<evidence type="ECO:0000256" key="1">
    <source>
        <dbReference type="ARBA" id="ARBA00022679"/>
    </source>
</evidence>
<organism evidence="4 5">
    <name type="scientific">Marinomonas colpomeniae</name>
    <dbReference type="NCBI Taxonomy" id="2774408"/>
    <lineage>
        <taxon>Bacteria</taxon>
        <taxon>Pseudomonadati</taxon>
        <taxon>Pseudomonadota</taxon>
        <taxon>Gammaproteobacteria</taxon>
        <taxon>Oceanospirillales</taxon>
        <taxon>Oceanospirillaceae</taxon>
        <taxon>Marinomonas</taxon>
    </lineage>
</organism>
<keyword evidence="1 4" id="KW-0808">Transferase</keyword>
<evidence type="ECO:0000313" key="5">
    <source>
        <dbReference type="Proteomes" id="UP000604161"/>
    </source>
</evidence>
<dbReference type="InterPro" id="IPR016181">
    <property type="entry name" value="Acyl_CoA_acyltransferase"/>
</dbReference>
<dbReference type="NCBIfam" id="NF002959">
    <property type="entry name" value="PRK03624.1"/>
    <property type="match status" value="1"/>
</dbReference>
<dbReference type="Gene3D" id="3.40.630.30">
    <property type="match status" value="1"/>
</dbReference>
<dbReference type="EMBL" id="JACYFC010000002">
    <property type="protein sequence ID" value="MBD5770677.1"/>
    <property type="molecule type" value="Genomic_DNA"/>
</dbReference>
<sequence>MKIRKYLASDKLNIIKLWEQAFPNNPKHSQPLAMLEAKLAVDDLIFIVEYQSEFAGACIAGYDGHRGWLYAVAVSQNHRRLGIGKALIEHAVLELTKLGCFKVNLQIRDTNHNVAHFYKSLGFEVEPRISMGKRLSHLDV</sequence>
<dbReference type="GO" id="GO:0016746">
    <property type="term" value="F:acyltransferase activity"/>
    <property type="evidence" value="ECO:0007669"/>
    <property type="project" value="UniProtKB-KW"/>
</dbReference>
<proteinExistence type="predicted"/>
<dbReference type="RefSeq" id="WP_191594059.1">
    <property type="nucleotide sequence ID" value="NZ_JACYFC010000002.1"/>
</dbReference>
<dbReference type="PROSITE" id="PS51186">
    <property type="entry name" value="GNAT"/>
    <property type="match status" value="1"/>
</dbReference>
<evidence type="ECO:0000259" key="3">
    <source>
        <dbReference type="PROSITE" id="PS51186"/>
    </source>
</evidence>
<protein>
    <submittedName>
        <fullName evidence="4">GNAT family acetyltransferase</fullName>
        <ecNumber evidence="4">2.3.1.-</ecNumber>
    </submittedName>
</protein>
<dbReference type="CDD" id="cd04301">
    <property type="entry name" value="NAT_SF"/>
    <property type="match status" value="1"/>
</dbReference>
<dbReference type="InterPro" id="IPR050832">
    <property type="entry name" value="Bact_Acetyltransf"/>
</dbReference>
<accession>A0ABR8P1N7</accession>
<reference evidence="4 5" key="1">
    <citation type="submission" date="2020-09" db="EMBL/GenBank/DDBJ databases">
        <title>Marinomonas sp. nov., isolated from the cysticercosis algae of Qingdao, China.</title>
        <authorList>
            <person name="Sun X."/>
        </authorList>
    </citation>
    <scope>NUCLEOTIDE SEQUENCE [LARGE SCALE GENOMIC DNA]</scope>
    <source>
        <strain evidence="4 5">SM2066</strain>
    </source>
</reference>
<name>A0ABR8P1N7_9GAMM</name>
<keyword evidence="2 4" id="KW-0012">Acyltransferase</keyword>
<comment type="caution">
    <text evidence="4">The sequence shown here is derived from an EMBL/GenBank/DDBJ whole genome shotgun (WGS) entry which is preliminary data.</text>
</comment>
<dbReference type="Proteomes" id="UP000604161">
    <property type="component" value="Unassembled WGS sequence"/>
</dbReference>
<keyword evidence="5" id="KW-1185">Reference proteome</keyword>
<feature type="domain" description="N-acetyltransferase" evidence="3">
    <location>
        <begin position="1"/>
        <end position="140"/>
    </location>
</feature>
<gene>
    <name evidence="4" type="ORF">IF202_06405</name>
</gene>
<dbReference type="Pfam" id="PF00583">
    <property type="entry name" value="Acetyltransf_1"/>
    <property type="match status" value="1"/>
</dbReference>
<dbReference type="EC" id="2.3.1.-" evidence="4"/>
<dbReference type="PANTHER" id="PTHR43877">
    <property type="entry name" value="AMINOALKYLPHOSPHONATE N-ACETYLTRANSFERASE-RELATED-RELATED"/>
    <property type="match status" value="1"/>
</dbReference>
<evidence type="ECO:0000256" key="2">
    <source>
        <dbReference type="ARBA" id="ARBA00023315"/>
    </source>
</evidence>